<keyword evidence="4 6" id="KW-0324">Glycolysis</keyword>
<evidence type="ECO:0000256" key="1">
    <source>
        <dbReference type="ARBA" id="ARBA00000380"/>
    </source>
</evidence>
<dbReference type="NCBIfam" id="TIGR01258">
    <property type="entry name" value="pgm_1"/>
    <property type="match status" value="1"/>
</dbReference>
<evidence type="ECO:0000256" key="4">
    <source>
        <dbReference type="ARBA" id="ARBA00023152"/>
    </source>
</evidence>
<dbReference type="FunFam" id="3.40.50.1240:FF:000003">
    <property type="entry name" value="2,3-bisphosphoglycerate-dependent phosphoglycerate mutase"/>
    <property type="match status" value="1"/>
</dbReference>
<dbReference type="UniPathway" id="UPA00109">
    <property type="reaction ID" value="UER00186"/>
</dbReference>
<dbReference type="InterPro" id="IPR001345">
    <property type="entry name" value="PG/BPGM_mutase_AS"/>
</dbReference>
<comment type="similarity">
    <text evidence="2 6">Belongs to the phosphoglycerate mutase family. BPG-dependent PGAM subfamily.</text>
</comment>
<evidence type="ECO:0000313" key="11">
    <source>
        <dbReference type="EMBL" id="BBI01248.1"/>
    </source>
</evidence>
<reference evidence="11 12" key="1">
    <citation type="journal article" date="2019" name="Proc. Natl. Acad. Sci. U.S.A.">
        <title>Exaggeration and cooption of innate immunity for social defense.</title>
        <authorList>
            <person name="Kutsukake M."/>
            <person name="Moriyama M."/>
            <person name="Shigenobu S."/>
            <person name="Meng X.-Y."/>
            <person name="Nikoh N."/>
            <person name="Noda C."/>
            <person name="Kobayashi S."/>
            <person name="Fukatsu T."/>
        </authorList>
    </citation>
    <scope>NUCLEOTIDE SEQUENCE [LARGE SCALE GENOMIC DNA]</scope>
    <source>
        <strain evidence="11 12">Nmo</strain>
    </source>
</reference>
<dbReference type="GO" id="GO:0004619">
    <property type="term" value="F:phosphoglycerate mutase activity"/>
    <property type="evidence" value="ECO:0007669"/>
    <property type="project" value="UniProtKB-UniRule"/>
</dbReference>
<feature type="binding site" evidence="6 8">
    <location>
        <begin position="22"/>
        <end position="23"/>
    </location>
    <ligand>
        <name>substrate</name>
    </ligand>
</feature>
<feature type="binding site" evidence="6 8">
    <location>
        <begin position="184"/>
        <end position="185"/>
    </location>
    <ligand>
        <name>substrate</name>
    </ligand>
</feature>
<evidence type="ECO:0000256" key="9">
    <source>
        <dbReference type="PIRSR" id="PIRSR613078-3"/>
    </source>
</evidence>
<dbReference type="HAMAP" id="MF_01039">
    <property type="entry name" value="PGAM_GpmA"/>
    <property type="match status" value="1"/>
</dbReference>
<dbReference type="InterPro" id="IPR029033">
    <property type="entry name" value="His_PPase_superfam"/>
</dbReference>
<keyword evidence="12" id="KW-1185">Reference proteome</keyword>
<dbReference type="GO" id="GO:0006094">
    <property type="term" value="P:gluconeogenesis"/>
    <property type="evidence" value="ECO:0007669"/>
    <property type="project" value="UniProtKB-UniRule"/>
</dbReference>
<evidence type="ECO:0000256" key="3">
    <source>
        <dbReference type="ARBA" id="ARBA00022432"/>
    </source>
</evidence>
<evidence type="ECO:0000256" key="2">
    <source>
        <dbReference type="ARBA" id="ARBA00006717"/>
    </source>
</evidence>
<feature type="binding site" evidence="6 8">
    <location>
        <begin position="115"/>
        <end position="116"/>
    </location>
    <ligand>
        <name>substrate</name>
    </ligand>
</feature>
<dbReference type="RefSeq" id="WP_158344881.1">
    <property type="nucleotide sequence ID" value="NZ_AP019379.1"/>
</dbReference>
<dbReference type="CDD" id="cd07067">
    <property type="entry name" value="HP_PGM_like"/>
    <property type="match status" value="1"/>
</dbReference>
<dbReference type="NCBIfam" id="NF010713">
    <property type="entry name" value="PRK14115.1"/>
    <property type="match status" value="1"/>
</dbReference>
<evidence type="ECO:0000256" key="5">
    <source>
        <dbReference type="ARBA" id="ARBA00023235"/>
    </source>
</evidence>
<comment type="pathway">
    <text evidence="6 10">Carbohydrate degradation; glycolysis; pyruvate from D-glyceraldehyde 3-phosphate: step 3/5.</text>
</comment>
<dbReference type="PIRSF" id="PIRSF000709">
    <property type="entry name" value="6PFK_2-Ptase"/>
    <property type="match status" value="1"/>
</dbReference>
<dbReference type="PROSITE" id="PS00175">
    <property type="entry name" value="PG_MUTASE"/>
    <property type="match status" value="1"/>
</dbReference>
<evidence type="ECO:0000256" key="10">
    <source>
        <dbReference type="RuleBase" id="RU004512"/>
    </source>
</evidence>
<dbReference type="Pfam" id="PF00300">
    <property type="entry name" value="His_Phos_1"/>
    <property type="match status" value="2"/>
</dbReference>
<proteinExistence type="inferred from homology"/>
<comment type="function">
    <text evidence="6 10">Catalyzes the interconversion of 2-phosphoglycerate and 3-phosphoglycerate.</text>
</comment>
<comment type="catalytic activity">
    <reaction evidence="1 6 10">
        <text>(2R)-2-phosphoglycerate = (2R)-3-phosphoglycerate</text>
        <dbReference type="Rhea" id="RHEA:15901"/>
        <dbReference type="ChEBI" id="CHEBI:58272"/>
        <dbReference type="ChEBI" id="CHEBI:58289"/>
        <dbReference type="EC" id="5.4.2.11"/>
    </reaction>
</comment>
<dbReference type="Gene3D" id="3.40.50.1240">
    <property type="entry name" value="Phosphoglycerate mutase-like"/>
    <property type="match status" value="1"/>
</dbReference>
<dbReference type="Proteomes" id="UP000317544">
    <property type="component" value="Chromosome"/>
</dbReference>
<name>A0A455TA88_9GAMM</name>
<evidence type="ECO:0000256" key="6">
    <source>
        <dbReference type="HAMAP-Rule" id="MF_01039"/>
    </source>
</evidence>
<feature type="binding site" evidence="6 8">
    <location>
        <position position="99"/>
    </location>
    <ligand>
        <name>substrate</name>
    </ligand>
</feature>
<accession>A0A455TA88</accession>
<feature type="site" description="Transition state stabilizer" evidence="6 9">
    <location>
        <position position="183"/>
    </location>
</feature>
<dbReference type="EC" id="5.4.2.11" evidence="6 10"/>
<gene>
    <name evidence="6 11" type="primary">gpmA</name>
    <name evidence="11" type="ORF">BUCNMO_240</name>
</gene>
<dbReference type="AlphaFoldDB" id="A0A455TA88"/>
<dbReference type="SMART" id="SM00855">
    <property type="entry name" value="PGAM"/>
    <property type="match status" value="1"/>
</dbReference>
<comment type="subunit">
    <text evidence="6">Homodimer.</text>
</comment>
<protein>
    <recommendedName>
        <fullName evidence="6 10">2,3-bisphosphoglycerate-dependent phosphoglycerate mutase</fullName>
        <shortName evidence="6">BPG-dependent PGAM</shortName>
        <shortName evidence="6">PGAM</shortName>
        <shortName evidence="6">Phosphoglyceromutase</shortName>
        <shortName evidence="6">dPGM</shortName>
        <ecNumber evidence="6 10">5.4.2.11</ecNumber>
    </recommendedName>
</protein>
<evidence type="ECO:0000313" key="12">
    <source>
        <dbReference type="Proteomes" id="UP000317544"/>
    </source>
</evidence>
<sequence>MNKKVVLIRHGESLWNKLNKFTGWTDIELSEKGILEAVNAAYKLSNQNFIFDIAYTSYLKRAIHTLWIILKKINHSWIPVNKTWKLNERHYGALQGLNKDTTALQYGEKEVYLWRRSFIAIPPKVQLSSKFFPGNDVKYLHVNPNILPTSESLQCTQNRVIPYWKKIITKTLKQNKRILIVAHGNSLRALIKYLNKIDDEKVVNLDIPTGHPIIYEFDENFKPLQYYFL</sequence>
<dbReference type="InterPro" id="IPR005952">
    <property type="entry name" value="Phosphogly_mut1"/>
</dbReference>
<feature type="binding site" evidence="6 8">
    <location>
        <begin position="88"/>
        <end position="91"/>
    </location>
    <ligand>
        <name>substrate</name>
    </ligand>
</feature>
<feature type="active site" description="Proton donor/acceptor" evidence="6 7">
    <location>
        <position position="88"/>
    </location>
</feature>
<evidence type="ECO:0000256" key="7">
    <source>
        <dbReference type="PIRSR" id="PIRSR613078-1"/>
    </source>
</evidence>
<dbReference type="PANTHER" id="PTHR11931">
    <property type="entry name" value="PHOSPHOGLYCERATE MUTASE"/>
    <property type="match status" value="1"/>
</dbReference>
<feature type="binding site" evidence="6 8">
    <location>
        <position position="61"/>
    </location>
    <ligand>
        <name>substrate</name>
    </ligand>
</feature>
<dbReference type="EMBL" id="AP019379">
    <property type="protein sequence ID" value="BBI01248.1"/>
    <property type="molecule type" value="Genomic_DNA"/>
</dbReference>
<dbReference type="OrthoDB" id="9781415at2"/>
<keyword evidence="5 6" id="KW-0413">Isomerase</keyword>
<dbReference type="SUPFAM" id="SSF53254">
    <property type="entry name" value="Phosphoglycerate mutase-like"/>
    <property type="match status" value="1"/>
</dbReference>
<evidence type="ECO:0000256" key="8">
    <source>
        <dbReference type="PIRSR" id="PIRSR613078-2"/>
    </source>
</evidence>
<keyword evidence="3 6" id="KW-0312">Gluconeogenesis</keyword>
<dbReference type="InterPro" id="IPR013078">
    <property type="entry name" value="His_Pase_superF_clade-1"/>
</dbReference>
<feature type="binding site" evidence="6 8">
    <location>
        <begin position="9"/>
        <end position="16"/>
    </location>
    <ligand>
        <name>substrate</name>
    </ligand>
</feature>
<dbReference type="GO" id="GO:0006096">
    <property type="term" value="P:glycolytic process"/>
    <property type="evidence" value="ECO:0007669"/>
    <property type="project" value="UniProtKB-UniRule"/>
</dbReference>
<organism evidence="11 12">
    <name type="scientific">Buchnera aphidicola</name>
    <name type="common">Nipponaphis monzeni</name>
    <dbReference type="NCBI Taxonomy" id="2495405"/>
    <lineage>
        <taxon>Bacteria</taxon>
        <taxon>Pseudomonadati</taxon>
        <taxon>Pseudomonadota</taxon>
        <taxon>Gammaproteobacteria</taxon>
        <taxon>Enterobacterales</taxon>
        <taxon>Erwiniaceae</taxon>
        <taxon>Buchnera</taxon>
    </lineage>
</organism>
<feature type="active site" description="Tele-phosphohistidine intermediate" evidence="6 7">
    <location>
        <position position="10"/>
    </location>
</feature>